<dbReference type="RefSeq" id="WP_125427782.1">
    <property type="nucleotide sequence ID" value="NZ_RWIS01000003.1"/>
</dbReference>
<comment type="caution">
    <text evidence="1">The sequence shown here is derived from an EMBL/GenBank/DDBJ whole genome shotgun (WGS) entry which is preliminary data.</text>
</comment>
<dbReference type="EMBL" id="RWIS01000003">
    <property type="protein sequence ID" value="RSK35278.1"/>
    <property type="molecule type" value="Genomic_DNA"/>
</dbReference>
<evidence type="ECO:0000313" key="1">
    <source>
        <dbReference type="EMBL" id="RSK35278.1"/>
    </source>
</evidence>
<dbReference type="AlphaFoldDB" id="A0A3R9UMH0"/>
<dbReference type="OrthoDB" id="880997at2"/>
<name>A0A3R9UMH0_9BACT</name>
<protein>
    <submittedName>
        <fullName evidence="1">Uncharacterized protein</fullName>
    </submittedName>
</protein>
<organism evidence="1 2">
    <name type="scientific">Hymenobacter metallilatus</name>
    <dbReference type="NCBI Taxonomy" id="2493666"/>
    <lineage>
        <taxon>Bacteria</taxon>
        <taxon>Pseudomonadati</taxon>
        <taxon>Bacteroidota</taxon>
        <taxon>Cytophagia</taxon>
        <taxon>Cytophagales</taxon>
        <taxon>Hymenobacteraceae</taxon>
        <taxon>Hymenobacter</taxon>
    </lineage>
</organism>
<dbReference type="Proteomes" id="UP000280066">
    <property type="component" value="Unassembled WGS sequence"/>
</dbReference>
<sequence length="140" mass="15764">MNISFFNRLPLRKVVIGVNDEAGQRAQQLINNLLQDLPEALLICVVDVHSGRLFAWYSASAAYNPNRISLRNGKLLRLITDTQATHAWLGGPLVDITVLLEDQFHCIRPLPQSTAYCFLAARTDDVNLGIAKEIMRRHLE</sequence>
<proteinExistence type="predicted"/>
<keyword evidence="2" id="KW-1185">Reference proteome</keyword>
<accession>A0A3R9UMH0</accession>
<reference evidence="1 2" key="1">
    <citation type="submission" date="2018-12" db="EMBL/GenBank/DDBJ databases">
        <authorList>
            <person name="Feng G."/>
            <person name="Zhu H."/>
        </authorList>
    </citation>
    <scope>NUCLEOTIDE SEQUENCE [LARGE SCALE GENOMIC DNA]</scope>
    <source>
        <strain evidence="1 2">9PBR-2</strain>
    </source>
</reference>
<gene>
    <name evidence="1" type="ORF">EI290_06150</name>
</gene>
<evidence type="ECO:0000313" key="2">
    <source>
        <dbReference type="Proteomes" id="UP000280066"/>
    </source>
</evidence>